<dbReference type="SUPFAM" id="SSF51206">
    <property type="entry name" value="cAMP-binding domain-like"/>
    <property type="match status" value="1"/>
</dbReference>
<feature type="coiled-coil region" evidence="15">
    <location>
        <begin position="1490"/>
        <end position="1639"/>
    </location>
</feature>
<dbReference type="EC" id="7.2.2.10" evidence="14"/>
<dbReference type="SUPFAM" id="SSF81653">
    <property type="entry name" value="Calcium ATPase, transduction domain A"/>
    <property type="match status" value="1"/>
</dbReference>
<evidence type="ECO:0000256" key="15">
    <source>
        <dbReference type="SAM" id="Coils"/>
    </source>
</evidence>
<comment type="function">
    <text evidence="14">Catalyzes the hydrolysis of ATP coupled with the transport of calcium.</text>
</comment>
<evidence type="ECO:0000256" key="9">
    <source>
        <dbReference type="ARBA" id="ARBA00022842"/>
    </source>
</evidence>
<dbReference type="InterPro" id="IPR023298">
    <property type="entry name" value="ATPase_P-typ_TM_dom_sf"/>
</dbReference>
<feature type="transmembrane region" description="Helical" evidence="14">
    <location>
        <begin position="835"/>
        <end position="858"/>
    </location>
</feature>
<keyword evidence="7 14" id="KW-0106">Calcium</keyword>
<dbReference type="SUPFAM" id="SSF81665">
    <property type="entry name" value="Calcium ATPase, transmembrane domain M"/>
    <property type="match status" value="1"/>
</dbReference>
<dbReference type="Pfam" id="PF00690">
    <property type="entry name" value="Cation_ATPase_N"/>
    <property type="match status" value="1"/>
</dbReference>
<dbReference type="SUPFAM" id="SSF81324">
    <property type="entry name" value="Voltage-gated potassium channels"/>
    <property type="match status" value="1"/>
</dbReference>
<evidence type="ECO:0000256" key="5">
    <source>
        <dbReference type="ARBA" id="ARBA00022723"/>
    </source>
</evidence>
<dbReference type="GO" id="GO:0006874">
    <property type="term" value="P:intracellular calcium ion homeostasis"/>
    <property type="evidence" value="ECO:0007669"/>
    <property type="project" value="TreeGrafter"/>
</dbReference>
<dbReference type="Gene3D" id="1.10.287.630">
    <property type="entry name" value="Helix hairpin bin"/>
    <property type="match status" value="1"/>
</dbReference>
<comment type="caution">
    <text evidence="18">The sequence shown here is derived from an EMBL/GenBank/DDBJ whole genome shotgun (WGS) entry which is preliminary data.</text>
</comment>
<evidence type="ECO:0000256" key="16">
    <source>
        <dbReference type="SAM" id="MobiDB-lite"/>
    </source>
</evidence>
<dbReference type="InterPro" id="IPR014710">
    <property type="entry name" value="RmlC-like_jellyroll"/>
</dbReference>
<proteinExistence type="inferred from homology"/>
<evidence type="ECO:0000313" key="18">
    <source>
        <dbReference type="EMBL" id="KAL0488924.1"/>
    </source>
</evidence>
<feature type="transmembrane region" description="Helical" evidence="14">
    <location>
        <begin position="105"/>
        <end position="124"/>
    </location>
</feature>
<evidence type="ECO:0000256" key="3">
    <source>
        <dbReference type="ARBA" id="ARBA00022568"/>
    </source>
</evidence>
<accession>A0AAW2ZJS8</accession>
<dbReference type="SFLD" id="SFLDG00002">
    <property type="entry name" value="C1.7:_P-type_atpase_like"/>
    <property type="match status" value="1"/>
</dbReference>
<comment type="catalytic activity">
    <reaction evidence="14">
        <text>Ca(2+)(in) + ATP + H2O = Ca(2+)(out) + ADP + phosphate + H(+)</text>
        <dbReference type="Rhea" id="RHEA:18105"/>
        <dbReference type="ChEBI" id="CHEBI:15377"/>
        <dbReference type="ChEBI" id="CHEBI:15378"/>
        <dbReference type="ChEBI" id="CHEBI:29108"/>
        <dbReference type="ChEBI" id="CHEBI:30616"/>
        <dbReference type="ChEBI" id="CHEBI:43474"/>
        <dbReference type="ChEBI" id="CHEBI:456216"/>
        <dbReference type="EC" id="7.2.2.10"/>
    </reaction>
</comment>
<dbReference type="Pfam" id="PF00122">
    <property type="entry name" value="E1-E2_ATPase"/>
    <property type="match status" value="1"/>
</dbReference>
<protein>
    <recommendedName>
        <fullName evidence="14">Calcium-transporting ATPase</fullName>
        <ecNumber evidence="14">7.2.2.10</ecNumber>
    </recommendedName>
</protein>
<dbReference type="Gene3D" id="3.40.1110.10">
    <property type="entry name" value="Calcium-transporting ATPase, cytoplasmic domain N"/>
    <property type="match status" value="1"/>
</dbReference>
<dbReference type="PROSITE" id="PS50042">
    <property type="entry name" value="CNMP_BINDING_3"/>
    <property type="match status" value="1"/>
</dbReference>
<evidence type="ECO:0000256" key="2">
    <source>
        <dbReference type="ARBA" id="ARBA00022448"/>
    </source>
</evidence>
<feature type="region of interest" description="Disordered" evidence="16">
    <location>
        <begin position="1457"/>
        <end position="1485"/>
    </location>
</feature>
<feature type="domain" description="Cyclic nucleotide-binding" evidence="17">
    <location>
        <begin position="1242"/>
        <end position="1343"/>
    </location>
</feature>
<keyword evidence="2 14" id="KW-0813">Transport</keyword>
<dbReference type="PANTHER" id="PTHR24093">
    <property type="entry name" value="CATION TRANSPORTING ATPASE"/>
    <property type="match status" value="1"/>
</dbReference>
<keyword evidence="5" id="KW-0479">Metal-binding</keyword>
<dbReference type="Gene3D" id="1.10.287.70">
    <property type="match status" value="1"/>
</dbReference>
<feature type="transmembrane region" description="Helical" evidence="14">
    <location>
        <begin position="81"/>
        <end position="99"/>
    </location>
</feature>
<feature type="transmembrane region" description="Helical" evidence="14">
    <location>
        <begin position="952"/>
        <end position="972"/>
    </location>
</feature>
<dbReference type="Gene3D" id="3.40.50.1000">
    <property type="entry name" value="HAD superfamily/HAD-like"/>
    <property type="match status" value="1"/>
</dbReference>
<evidence type="ECO:0000256" key="11">
    <source>
        <dbReference type="ARBA" id="ARBA00022989"/>
    </source>
</evidence>
<evidence type="ECO:0000256" key="4">
    <source>
        <dbReference type="ARBA" id="ARBA00022692"/>
    </source>
</evidence>
<keyword evidence="12 14" id="KW-0406">Ion transport</keyword>
<evidence type="ECO:0000256" key="8">
    <source>
        <dbReference type="ARBA" id="ARBA00022840"/>
    </source>
</evidence>
<organism evidence="18 19">
    <name type="scientific">Acrasis kona</name>
    <dbReference type="NCBI Taxonomy" id="1008807"/>
    <lineage>
        <taxon>Eukaryota</taxon>
        <taxon>Discoba</taxon>
        <taxon>Heterolobosea</taxon>
        <taxon>Tetramitia</taxon>
        <taxon>Eutetramitia</taxon>
        <taxon>Acrasidae</taxon>
        <taxon>Acrasis</taxon>
    </lineage>
</organism>
<dbReference type="InterPro" id="IPR004014">
    <property type="entry name" value="ATPase_P-typ_cation-transptr_N"/>
</dbReference>
<sequence length="1705" mass="192699">MEITVERLVDLNTHRDHEKLKGIGGITEVARMLGANLKDGLDDKNKEFEDRKREFGENIYPEPELKNLFYFIQDALKDDTLRILIICALVSLLFGVIVIREPYGWLDSAGIFFAVFLVVTVSSFNNYSKERQFRALNRIKENRDVKVIRCGTQIILPSSAIVVGDIIRLEAGDHVPADGLVVEAFNMTCDESNLTGETESEPKDTSNNVFLISGSQLTDGVGTMLVTAVGINTGIGQALLKIQEEDNQQTPLEKSLERVADAIGHCGLTVSVLMFFLLLSKRFFTIFFDPNGKWSLEFLAAVLRDLVLSVSLVVAAVPEGLPLAVTISLAYSTKKMLRDNNLVRNISACETMGSATTICSDKTGTLTTNRMTVSEAWICGANYKILKKRPSIREQCMDILCDAIAINSTANILQQEEARPIYMGNPTECAMLMMLDKNFGTSYQDLRDSKKSQIAQIFTFSSERKCMSTILHSTTLPSTSFRIYTKGASEIVFNLCDRYLDGSANVQKIDDQLKQYVHDEIHRMAASGLRTICIAYNDFKSNDITQTCAQDLENQLICLAIIGIKDPLRGEVPDAIQRCIKAGIIVRMVTGDNLLTAKQIAIECGIYDPDVGIAMEGKDFRVLPPSEMIKVVPKLQVLARSTPIDKHLLVTTLKTMGQIVAVTGDGTNDAAALKASNVGLSMGKSGTEVAKEASDIIIMDDNFTSIVKSVLWGRSVYENVRKFLQFQMTINIAAVLITFIGSVFENGFPLTAVQLLWINLIMDTFAALALSTEPPTEQLLDRNPHGMDEPIVNNNMWKNIIVQSLLQLCILLPLINYHEYFFGPIGDPILSSKMFLIIFASCTCIQVLIVEFGGYFGFGTHGLTMQEWITTIPVGFILRFVPVPKHLFFGYDVRAEYFDIIYWIKVLLAKNTFHPDSPTTQFWKYATMLCWFHVLFVVPFKTGILSTRPNHFLSVCDFVVDFVLLVHTIFLASRFQHHHGGELVTDYNELKRKYRENDFVVDLIYSIPIDSMFTAYRTLFGADGRAHLLMELLRLPRLIMLMRPLQLLNRTAVRISSIINPAYIHMASMLLLIGLVTHWVACAWVLLSQVQGYGTNEFIISQEWSDSSPLEIYGYALFWSLYKMTGGNVGGTPTNRAERSFEIFMSFAGLTIYASIIGSLSNLVMDLAEDQNHIQEKMEKVNAFLRRKKMPNKLQNRIRSLMEYKLHHSDDAEREIINDLPDSLKTDIVLHSHKSLISSVPFLQRCNEKFISEVILKLIPLVYGPEEVIFNYNEFGTSMFFIIKGDVEIHLPSDPPKIIDLHTGDFFGEVALLDSKYKRSGSARTTSFCEILELTKEDLDSIIEDYGDKTFFEDLDKVLIERKIQRPNGALARQIHKETSPVTPKDVINKKVEMLTPIITKLNQDVSVPKIRTPVSDKTPTTLRRPMLKRENSSSGLIPPALKRENSSSFLSIVTEAQRRQQRTRSMDSSPTGSSDVQSSSNNVPLSDHVENLQRQLNQALSDLSVARDQILKFTYPEQKNDQIQNELNETRNELRIVKNEMMNFELKSKSDERMIHCYQEELRVGQRKLELTEMELNQVMTDLSDARRNAKEAWSETSVRIRDTEHISLAVNDIQLQLEKLERETISKDDRIHHLESKLHVEEQEKKLKVHVARHLRHKVSELRMLQSEIKNDSIEMMSSIKNDLTVLSKSGFGTLLDNVLKKI</sequence>
<dbReference type="PRINTS" id="PR00120">
    <property type="entry name" value="HATPASE"/>
</dbReference>
<dbReference type="InterPro" id="IPR006408">
    <property type="entry name" value="P-type_ATPase_IIB"/>
</dbReference>
<keyword evidence="15" id="KW-0175">Coiled coil</keyword>
<evidence type="ECO:0000256" key="13">
    <source>
        <dbReference type="ARBA" id="ARBA00023136"/>
    </source>
</evidence>
<dbReference type="GO" id="GO:0046872">
    <property type="term" value="F:metal ion binding"/>
    <property type="evidence" value="ECO:0007669"/>
    <property type="project" value="UniProtKB-KW"/>
</dbReference>
<evidence type="ECO:0000256" key="1">
    <source>
        <dbReference type="ARBA" id="ARBA00004127"/>
    </source>
</evidence>
<comment type="caution">
    <text evidence="14">Lacks conserved residue(s) required for the propagation of feature annotation.</text>
</comment>
<dbReference type="InterPro" id="IPR023214">
    <property type="entry name" value="HAD_sf"/>
</dbReference>
<dbReference type="SUPFAM" id="SSF81660">
    <property type="entry name" value="Metal cation-transporting ATPase, ATP-binding domain N"/>
    <property type="match status" value="1"/>
</dbReference>
<dbReference type="CDD" id="cd02081">
    <property type="entry name" value="P-type_ATPase_Ca_PMCA-like"/>
    <property type="match status" value="1"/>
</dbReference>
<name>A0AAW2ZJS8_9EUKA</name>
<feature type="transmembrane region" description="Helical" evidence="14">
    <location>
        <begin position="723"/>
        <end position="744"/>
    </location>
</feature>
<dbReference type="FunFam" id="3.40.50.1000:FF:000193">
    <property type="entry name" value="Plasma membrane calcium-transporting ATPase 2"/>
    <property type="match status" value="1"/>
</dbReference>
<keyword evidence="13 14" id="KW-0472">Membrane</keyword>
<gene>
    <name evidence="18" type="ORF">AKO1_009094</name>
</gene>
<feature type="transmembrane region" description="Helical" evidence="14">
    <location>
        <begin position="308"/>
        <end position="331"/>
    </location>
</feature>
<dbReference type="SFLD" id="SFLDF00027">
    <property type="entry name" value="p-type_atpase"/>
    <property type="match status" value="1"/>
</dbReference>
<evidence type="ECO:0000259" key="17">
    <source>
        <dbReference type="PROSITE" id="PS50042"/>
    </source>
</evidence>
<evidence type="ECO:0000256" key="6">
    <source>
        <dbReference type="ARBA" id="ARBA00022741"/>
    </source>
</evidence>
<keyword evidence="10" id="KW-1278">Translocase</keyword>
<dbReference type="PROSITE" id="PS00154">
    <property type="entry name" value="ATPASE_E1_E2"/>
    <property type="match status" value="1"/>
</dbReference>
<dbReference type="Gene3D" id="2.70.150.10">
    <property type="entry name" value="Calcium-transporting ATPase, cytoplasmic transduction domain A"/>
    <property type="match status" value="1"/>
</dbReference>
<dbReference type="InterPro" id="IPR018490">
    <property type="entry name" value="cNMP-bd_dom_sf"/>
</dbReference>
<feature type="transmembrane region" description="Helical" evidence="14">
    <location>
        <begin position="1063"/>
        <end position="1087"/>
    </location>
</feature>
<dbReference type="InterPro" id="IPR008250">
    <property type="entry name" value="ATPase_P-typ_transduc_dom_A_sf"/>
</dbReference>
<dbReference type="EMBL" id="JAOPGA020001493">
    <property type="protein sequence ID" value="KAL0488924.1"/>
    <property type="molecule type" value="Genomic_DNA"/>
</dbReference>
<dbReference type="GO" id="GO:0016887">
    <property type="term" value="F:ATP hydrolysis activity"/>
    <property type="evidence" value="ECO:0007669"/>
    <property type="project" value="InterPro"/>
</dbReference>
<feature type="transmembrane region" description="Helical" evidence="14">
    <location>
        <begin position="922"/>
        <end position="940"/>
    </location>
</feature>
<dbReference type="Pfam" id="PF00689">
    <property type="entry name" value="Cation_ATPase_C"/>
    <property type="match status" value="1"/>
</dbReference>
<keyword evidence="3 14" id="KW-0109">Calcium transport</keyword>
<dbReference type="InterPro" id="IPR000595">
    <property type="entry name" value="cNMP-bd_dom"/>
</dbReference>
<keyword evidence="9" id="KW-0460">Magnesium</keyword>
<keyword evidence="6 14" id="KW-0547">Nucleotide-binding</keyword>
<dbReference type="Pfam" id="PF00027">
    <property type="entry name" value="cNMP_binding"/>
    <property type="match status" value="1"/>
</dbReference>
<comment type="subcellular location">
    <subcellularLocation>
        <location evidence="1">Endomembrane system</location>
        <topology evidence="1">Multi-pass membrane protein</topology>
    </subcellularLocation>
    <subcellularLocation>
        <location evidence="14">Membrane</location>
        <topology evidence="14">Multi-pass membrane protein</topology>
    </subcellularLocation>
</comment>
<dbReference type="InterPro" id="IPR006068">
    <property type="entry name" value="ATPase_P-typ_cation-transptr_C"/>
</dbReference>
<dbReference type="GO" id="GO:0005388">
    <property type="term" value="F:P-type calcium transporter activity"/>
    <property type="evidence" value="ECO:0007669"/>
    <property type="project" value="UniProtKB-EC"/>
</dbReference>
<keyword evidence="4 14" id="KW-0812">Transmembrane</keyword>
<evidence type="ECO:0000256" key="12">
    <source>
        <dbReference type="ARBA" id="ARBA00023065"/>
    </source>
</evidence>
<reference evidence="18 19" key="1">
    <citation type="submission" date="2024-03" db="EMBL/GenBank/DDBJ databases">
        <title>The Acrasis kona genome and developmental transcriptomes reveal deep origins of eukaryotic multicellular pathways.</title>
        <authorList>
            <person name="Sheikh S."/>
            <person name="Fu C.-J."/>
            <person name="Brown M.W."/>
            <person name="Baldauf S.L."/>
        </authorList>
    </citation>
    <scope>NUCLEOTIDE SEQUENCE [LARGE SCALE GENOMIC DNA]</scope>
    <source>
        <strain evidence="18 19">ATCC MYA-3509</strain>
    </source>
</reference>
<evidence type="ECO:0000256" key="7">
    <source>
        <dbReference type="ARBA" id="ARBA00022837"/>
    </source>
</evidence>
<dbReference type="SMART" id="SM00100">
    <property type="entry name" value="cNMP"/>
    <property type="match status" value="1"/>
</dbReference>
<dbReference type="NCBIfam" id="TIGR01517">
    <property type="entry name" value="ATPase-IIB_Ca"/>
    <property type="match status" value="1"/>
</dbReference>
<dbReference type="Proteomes" id="UP001431209">
    <property type="component" value="Unassembled WGS sequence"/>
</dbReference>
<evidence type="ECO:0000313" key="19">
    <source>
        <dbReference type="Proteomes" id="UP001431209"/>
    </source>
</evidence>
<dbReference type="SUPFAM" id="SSF56784">
    <property type="entry name" value="HAD-like"/>
    <property type="match status" value="1"/>
</dbReference>
<dbReference type="GO" id="GO:0005886">
    <property type="term" value="C:plasma membrane"/>
    <property type="evidence" value="ECO:0007669"/>
    <property type="project" value="TreeGrafter"/>
</dbReference>
<feature type="transmembrane region" description="Helical" evidence="14">
    <location>
        <begin position="1143"/>
        <end position="1165"/>
    </location>
</feature>
<feature type="transmembrane region" description="Helical" evidence="14">
    <location>
        <begin position="262"/>
        <end position="288"/>
    </location>
</feature>
<dbReference type="InterPro" id="IPR023299">
    <property type="entry name" value="ATPase_P-typ_cyto_dom_N"/>
</dbReference>
<evidence type="ECO:0000256" key="14">
    <source>
        <dbReference type="RuleBase" id="RU361146"/>
    </source>
</evidence>
<evidence type="ECO:0000256" key="10">
    <source>
        <dbReference type="ARBA" id="ARBA00022967"/>
    </source>
</evidence>
<dbReference type="GO" id="GO:0012505">
    <property type="term" value="C:endomembrane system"/>
    <property type="evidence" value="ECO:0007669"/>
    <property type="project" value="UniProtKB-SubCell"/>
</dbReference>
<dbReference type="SFLD" id="SFLDS00003">
    <property type="entry name" value="Haloacid_Dehalogenase"/>
    <property type="match status" value="1"/>
</dbReference>
<dbReference type="Pfam" id="PF13246">
    <property type="entry name" value="Cation_ATPase"/>
    <property type="match status" value="1"/>
</dbReference>
<dbReference type="Gene3D" id="2.60.120.10">
    <property type="entry name" value="Jelly Rolls"/>
    <property type="match status" value="1"/>
</dbReference>
<feature type="region of interest" description="Disordered" evidence="16">
    <location>
        <begin position="1410"/>
        <end position="1442"/>
    </location>
</feature>
<dbReference type="InterPro" id="IPR001757">
    <property type="entry name" value="P_typ_ATPase"/>
</dbReference>
<dbReference type="GO" id="GO:0005524">
    <property type="term" value="F:ATP binding"/>
    <property type="evidence" value="ECO:0007669"/>
    <property type="project" value="UniProtKB-KW"/>
</dbReference>
<dbReference type="CDD" id="cd00038">
    <property type="entry name" value="CAP_ED"/>
    <property type="match status" value="1"/>
</dbReference>
<dbReference type="InterPro" id="IPR044492">
    <property type="entry name" value="P_typ_ATPase_HD_dom"/>
</dbReference>
<dbReference type="InterPro" id="IPR018303">
    <property type="entry name" value="ATPase_P-typ_P_site"/>
</dbReference>
<dbReference type="PRINTS" id="PR00119">
    <property type="entry name" value="CATATPASE"/>
</dbReference>
<keyword evidence="19" id="KW-1185">Reference proteome</keyword>
<feature type="compositionally biased region" description="Polar residues" evidence="16">
    <location>
        <begin position="1467"/>
        <end position="1485"/>
    </location>
</feature>
<comment type="similarity">
    <text evidence="14">Belongs to the cation transport ATPase (P-type) (TC 3.A.3) family.</text>
</comment>
<dbReference type="NCBIfam" id="TIGR01494">
    <property type="entry name" value="ATPase_P-type"/>
    <property type="match status" value="2"/>
</dbReference>
<dbReference type="InterPro" id="IPR059000">
    <property type="entry name" value="ATPase_P-type_domA"/>
</dbReference>
<keyword evidence="11 14" id="KW-1133">Transmembrane helix</keyword>
<dbReference type="Gene3D" id="1.20.1110.10">
    <property type="entry name" value="Calcium-transporting ATPase, transmembrane domain"/>
    <property type="match status" value="1"/>
</dbReference>
<dbReference type="PANTHER" id="PTHR24093:SF369">
    <property type="entry name" value="CALCIUM-TRANSPORTING ATPASE"/>
    <property type="match status" value="1"/>
</dbReference>
<keyword evidence="8 14" id="KW-0067">ATP-binding</keyword>
<feature type="transmembrane region" description="Helical" evidence="14">
    <location>
        <begin position="796"/>
        <end position="815"/>
    </location>
</feature>
<dbReference type="InterPro" id="IPR036412">
    <property type="entry name" value="HAD-like_sf"/>
</dbReference>